<accession>A0ABP9X612</accession>
<comment type="caution">
    <text evidence="1">The sequence shown here is derived from an EMBL/GenBank/DDBJ whole genome shotgun (WGS) entry which is preliminary data.</text>
</comment>
<keyword evidence="2" id="KW-1185">Reference proteome</keyword>
<evidence type="ECO:0000313" key="2">
    <source>
        <dbReference type="Proteomes" id="UP001428290"/>
    </source>
</evidence>
<sequence length="151" mass="16937">MHHPFPIKAHCSIALPQATCFAYITDFEHDPDWWPPVQESRRICGHGVGAIYEQVASVGILHFSSLIEVTAFTPDHAMAFTITSHGIMHCRVQYTFASDGPMTTFTMDSTITLIPRWLRRAAPLLRSVLQRQTAAHFALLKAHLEARSPQS</sequence>
<name>A0ABP9X612_9CHLR</name>
<dbReference type="InterPro" id="IPR023393">
    <property type="entry name" value="START-like_dom_sf"/>
</dbReference>
<evidence type="ECO:0000313" key="1">
    <source>
        <dbReference type="EMBL" id="GAA5530827.1"/>
    </source>
</evidence>
<organism evidence="1 2">
    <name type="scientific">Herpetosiphon gulosus</name>
    <dbReference type="NCBI Taxonomy" id="1973496"/>
    <lineage>
        <taxon>Bacteria</taxon>
        <taxon>Bacillati</taxon>
        <taxon>Chloroflexota</taxon>
        <taxon>Chloroflexia</taxon>
        <taxon>Herpetosiphonales</taxon>
        <taxon>Herpetosiphonaceae</taxon>
        <taxon>Herpetosiphon</taxon>
    </lineage>
</organism>
<evidence type="ECO:0008006" key="3">
    <source>
        <dbReference type="Google" id="ProtNLM"/>
    </source>
</evidence>
<reference evidence="1 2" key="1">
    <citation type="submission" date="2024-02" db="EMBL/GenBank/DDBJ databases">
        <title>Herpetosiphon gulosus NBRC 112829.</title>
        <authorList>
            <person name="Ichikawa N."/>
            <person name="Katano-Makiyama Y."/>
            <person name="Hidaka K."/>
        </authorList>
    </citation>
    <scope>NUCLEOTIDE SEQUENCE [LARGE SCALE GENOMIC DNA]</scope>
    <source>
        <strain evidence="1 2">NBRC 112829</strain>
    </source>
</reference>
<protein>
    <recommendedName>
        <fullName evidence="3">Polyketide cyclase</fullName>
    </recommendedName>
</protein>
<dbReference type="SUPFAM" id="SSF55961">
    <property type="entry name" value="Bet v1-like"/>
    <property type="match status" value="1"/>
</dbReference>
<dbReference type="EMBL" id="BAABRU010000024">
    <property type="protein sequence ID" value="GAA5530827.1"/>
    <property type="molecule type" value="Genomic_DNA"/>
</dbReference>
<dbReference type="Proteomes" id="UP001428290">
    <property type="component" value="Unassembled WGS sequence"/>
</dbReference>
<dbReference type="Gene3D" id="3.30.530.20">
    <property type="match status" value="1"/>
</dbReference>
<proteinExistence type="predicted"/>
<dbReference type="Pfam" id="PF10604">
    <property type="entry name" value="Polyketide_cyc2"/>
    <property type="match status" value="1"/>
</dbReference>
<dbReference type="InterPro" id="IPR019587">
    <property type="entry name" value="Polyketide_cyclase/dehydratase"/>
</dbReference>
<dbReference type="RefSeq" id="WP_345724423.1">
    <property type="nucleotide sequence ID" value="NZ_BAABRU010000024.1"/>
</dbReference>
<gene>
    <name evidence="1" type="ORF">Hgul01_04650</name>
</gene>